<sequence length="339" mass="38721">MESLGRLQLHHQPFHLSFTHTSSPFPKHPTSSPFRPLIRPNSSFKQVSIKASSSKLQNPITPLQKSIPFSLLKSTCITLTTAAALLLVNLQLKPPAIAAPVAPPPSTERQEHVTLEEEERALEEHLATHPPDVDSLRSLMEVKIRSRKLEEAIEVVDRLIKLEPEEPEWPVLKANIFTYSGEIDSAKTSFEEILAKDPLRVEAYHGLVMAYSDAGLDLKEVESRIEEAMLRCKKENNHNDFRDFKLLLAQIRVIEGKHVEALKLYGELVKEEPGDFRPYLCQGVIYTLLKKKDKAEEQFDKFRELVPENHPYREYFMDNMIATKLFSEKTQREMAGSES</sequence>
<dbReference type="PROSITE" id="PS50005">
    <property type="entry name" value="TPR"/>
    <property type="match status" value="1"/>
</dbReference>
<organism evidence="3 4">
    <name type="scientific">Raphanus sativus</name>
    <name type="common">Radish</name>
    <name type="synonym">Raphanus raphanistrum var. sativus</name>
    <dbReference type="NCBI Taxonomy" id="3726"/>
    <lineage>
        <taxon>Eukaryota</taxon>
        <taxon>Viridiplantae</taxon>
        <taxon>Streptophyta</taxon>
        <taxon>Embryophyta</taxon>
        <taxon>Tracheophyta</taxon>
        <taxon>Spermatophyta</taxon>
        <taxon>Magnoliopsida</taxon>
        <taxon>eudicotyledons</taxon>
        <taxon>Gunneridae</taxon>
        <taxon>Pentapetalae</taxon>
        <taxon>rosids</taxon>
        <taxon>malvids</taxon>
        <taxon>Brassicales</taxon>
        <taxon>Brassicaceae</taxon>
        <taxon>Brassiceae</taxon>
        <taxon>Raphanus</taxon>
    </lineage>
</organism>
<evidence type="ECO:0000256" key="2">
    <source>
        <dbReference type="SAM" id="MobiDB-lite"/>
    </source>
</evidence>
<reference evidence="4" key="2">
    <citation type="submission" date="2025-08" db="UniProtKB">
        <authorList>
            <consortium name="RefSeq"/>
        </authorList>
    </citation>
    <scope>IDENTIFICATION</scope>
    <source>
        <tissue evidence="4">Leaf</tissue>
    </source>
</reference>
<dbReference type="RefSeq" id="XP_018446622.1">
    <property type="nucleotide sequence ID" value="XM_018591120.2"/>
</dbReference>
<evidence type="ECO:0000256" key="1">
    <source>
        <dbReference type="PROSITE-ProRule" id="PRU00339"/>
    </source>
</evidence>
<accession>A0A6J0KF56</accession>
<proteinExistence type="predicted"/>
<keyword evidence="1" id="KW-0802">TPR repeat</keyword>
<dbReference type="Gene3D" id="1.25.40.10">
    <property type="entry name" value="Tetratricopeptide repeat domain"/>
    <property type="match status" value="1"/>
</dbReference>
<dbReference type="SUPFAM" id="SSF48452">
    <property type="entry name" value="TPR-like"/>
    <property type="match status" value="1"/>
</dbReference>
<gene>
    <name evidence="4" type="primary">LOC108818219</name>
</gene>
<feature type="region of interest" description="Disordered" evidence="2">
    <location>
        <begin position="18"/>
        <end position="37"/>
    </location>
</feature>
<evidence type="ECO:0000313" key="3">
    <source>
        <dbReference type="Proteomes" id="UP000504610"/>
    </source>
</evidence>
<dbReference type="GO" id="GO:0009535">
    <property type="term" value="C:chloroplast thylakoid membrane"/>
    <property type="evidence" value="ECO:0007669"/>
    <property type="project" value="TreeGrafter"/>
</dbReference>
<name>A0A6J0KF56_RAPSA</name>
<feature type="repeat" description="TPR" evidence="1">
    <location>
        <begin position="133"/>
        <end position="166"/>
    </location>
</feature>
<dbReference type="AlphaFoldDB" id="A0A6J0KF56"/>
<dbReference type="InterPro" id="IPR019734">
    <property type="entry name" value="TPR_rpt"/>
</dbReference>
<reference evidence="3" key="1">
    <citation type="journal article" date="2019" name="Database">
        <title>The radish genome database (RadishGD): an integrated information resource for radish genomics.</title>
        <authorList>
            <person name="Yu H.J."/>
            <person name="Baek S."/>
            <person name="Lee Y.J."/>
            <person name="Cho A."/>
            <person name="Mun J.H."/>
        </authorList>
    </citation>
    <scope>NUCLEOTIDE SEQUENCE [LARGE SCALE GENOMIC DNA]</scope>
    <source>
        <strain evidence="3">cv. WK10039</strain>
    </source>
</reference>
<feature type="region of interest" description="Disordered" evidence="2">
    <location>
        <begin position="99"/>
        <end position="126"/>
    </location>
</feature>
<feature type="compositionally biased region" description="Polar residues" evidence="2">
    <location>
        <begin position="18"/>
        <end position="33"/>
    </location>
</feature>
<dbReference type="OrthoDB" id="66906at2759"/>
<evidence type="ECO:0000313" key="4">
    <source>
        <dbReference type="RefSeq" id="XP_018446622.1"/>
    </source>
</evidence>
<keyword evidence="3" id="KW-1185">Reference proteome</keyword>
<protein>
    <submittedName>
        <fullName evidence="4">Protein SLOW GREEN 1, chloroplastic</fullName>
    </submittedName>
</protein>
<dbReference type="InterPro" id="IPR011990">
    <property type="entry name" value="TPR-like_helical_dom_sf"/>
</dbReference>
<dbReference type="KEGG" id="rsz:108818219"/>
<dbReference type="Proteomes" id="UP000504610">
    <property type="component" value="Chromosome 7"/>
</dbReference>
<dbReference type="PANTHER" id="PTHR26312:SF142">
    <property type="entry name" value="TETRATRICOPEPTIDE REPEAT (TPR)-LIKE SUPERFAMILY PROTEIN"/>
    <property type="match status" value="1"/>
</dbReference>
<dbReference type="PANTHER" id="PTHR26312">
    <property type="entry name" value="TETRATRICOPEPTIDE REPEAT PROTEIN 5"/>
    <property type="match status" value="1"/>
</dbReference>
<dbReference type="GeneID" id="108818219"/>